<evidence type="ECO:0000313" key="4">
    <source>
        <dbReference type="Proteomes" id="UP000824469"/>
    </source>
</evidence>
<feature type="compositionally biased region" description="Polar residues" evidence="1">
    <location>
        <begin position="469"/>
        <end position="478"/>
    </location>
</feature>
<feature type="region of interest" description="Disordered" evidence="1">
    <location>
        <begin position="419"/>
        <end position="478"/>
    </location>
</feature>
<feature type="region of interest" description="Disordered" evidence="1">
    <location>
        <begin position="340"/>
        <end position="381"/>
    </location>
</feature>
<dbReference type="OMA" id="NCHSKGN"/>
<dbReference type="AlphaFoldDB" id="A0AA38CGA4"/>
<gene>
    <name evidence="3" type="ORF">KI387_039661</name>
</gene>
<sequence length="643" mass="71723">AVELDGDDQMVFVVAPDIVCFHRIKVKDFLPLEMEERFDNGHEINLEDWLWHLRDDLGLDKIRCFVLPSLIEGCILGLSKFPPQNKDFQESKQLWLHKNGLEFPKDCFYIKVQFTSDEDIYKSWFPSSLVLKGSGLMPVAYTLRASKVVHALDNFRKCIADWDFFDGGTPKFQEGTHQFNSSLEDCTWVTAKDILQPRCFSENHKDEKCALDDCTMCSSTVVISSLDFRRSKLSLATIESRREDVHNLSQRNENQICICPTPRTITKNIAKIVPHFITRRIVPGQNGSLAQKTEPSTNKTQGYDGLTKEFAAISNKEVESNKFISPEIPTQGRQYILKAPSFARRKPSAVKSETKNTSSGSKSKDEIGGSKTATTTIQNEIGGSTTATTRIQNGVKISKKNLSETDMKAILVCLKKLPNKETEGSSSGSKKVSKKRGSVSSTGGHQALNSTRNPQEKAKPCGHRPKKPQASSGSSTYELQHSEIASSDNLFQNVVTAGNTLHESFNEHSPALVTEKESKRKELSGTKEGFHMSELNTNKDELERQTKKAKPDQEVASIVQDESNRADVIHNAVSEVIPDGKIKPNNAKKRNNSALDPIAIVEKVRDCHSKDNLKSLTVPELKCFLSAKKARVGGKKEELIQRI</sequence>
<feature type="compositionally biased region" description="Basic and acidic residues" evidence="1">
    <location>
        <begin position="514"/>
        <end position="553"/>
    </location>
</feature>
<reference evidence="3 4" key="1">
    <citation type="journal article" date="2021" name="Nat. Plants">
        <title>The Taxus genome provides insights into paclitaxel biosynthesis.</title>
        <authorList>
            <person name="Xiong X."/>
            <person name="Gou J."/>
            <person name="Liao Q."/>
            <person name="Li Y."/>
            <person name="Zhou Q."/>
            <person name="Bi G."/>
            <person name="Li C."/>
            <person name="Du R."/>
            <person name="Wang X."/>
            <person name="Sun T."/>
            <person name="Guo L."/>
            <person name="Liang H."/>
            <person name="Lu P."/>
            <person name="Wu Y."/>
            <person name="Zhang Z."/>
            <person name="Ro D.K."/>
            <person name="Shang Y."/>
            <person name="Huang S."/>
            <person name="Yan J."/>
        </authorList>
    </citation>
    <scope>NUCLEOTIDE SEQUENCE [LARGE SCALE GENOMIC DNA]</scope>
    <source>
        <strain evidence="3">Ta-2019</strain>
    </source>
</reference>
<organism evidence="3 4">
    <name type="scientific">Taxus chinensis</name>
    <name type="common">Chinese yew</name>
    <name type="synonym">Taxus wallichiana var. chinensis</name>
    <dbReference type="NCBI Taxonomy" id="29808"/>
    <lineage>
        <taxon>Eukaryota</taxon>
        <taxon>Viridiplantae</taxon>
        <taxon>Streptophyta</taxon>
        <taxon>Embryophyta</taxon>
        <taxon>Tracheophyta</taxon>
        <taxon>Spermatophyta</taxon>
        <taxon>Pinopsida</taxon>
        <taxon>Pinidae</taxon>
        <taxon>Conifers II</taxon>
        <taxon>Cupressales</taxon>
        <taxon>Taxaceae</taxon>
        <taxon>Taxus</taxon>
    </lineage>
</organism>
<dbReference type="Pfam" id="PF02037">
    <property type="entry name" value="SAP"/>
    <property type="match status" value="1"/>
</dbReference>
<dbReference type="SUPFAM" id="SSF68906">
    <property type="entry name" value="SAP domain"/>
    <property type="match status" value="1"/>
</dbReference>
<proteinExistence type="predicted"/>
<evidence type="ECO:0000313" key="3">
    <source>
        <dbReference type="EMBL" id="KAH9296073.1"/>
    </source>
</evidence>
<dbReference type="InterPro" id="IPR036361">
    <property type="entry name" value="SAP_dom_sf"/>
</dbReference>
<dbReference type="Proteomes" id="UP000824469">
    <property type="component" value="Unassembled WGS sequence"/>
</dbReference>
<evidence type="ECO:0000256" key="1">
    <source>
        <dbReference type="SAM" id="MobiDB-lite"/>
    </source>
</evidence>
<evidence type="ECO:0000259" key="2">
    <source>
        <dbReference type="PROSITE" id="PS50800"/>
    </source>
</evidence>
<accession>A0AA38CGA4</accession>
<dbReference type="EMBL" id="JAHRHJ020000011">
    <property type="protein sequence ID" value="KAH9296073.1"/>
    <property type="molecule type" value="Genomic_DNA"/>
</dbReference>
<dbReference type="Gene3D" id="1.10.720.30">
    <property type="entry name" value="SAP domain"/>
    <property type="match status" value="1"/>
</dbReference>
<comment type="caution">
    <text evidence="3">The sequence shown here is derived from an EMBL/GenBank/DDBJ whole genome shotgun (WGS) entry which is preliminary data.</text>
</comment>
<keyword evidence="4" id="KW-1185">Reference proteome</keyword>
<feature type="region of interest" description="Disordered" evidence="1">
    <location>
        <begin position="506"/>
        <end position="553"/>
    </location>
</feature>
<feature type="compositionally biased region" description="Polar residues" evidence="1">
    <location>
        <begin position="371"/>
        <end position="381"/>
    </location>
</feature>
<dbReference type="PROSITE" id="PS50800">
    <property type="entry name" value="SAP"/>
    <property type="match status" value="1"/>
</dbReference>
<feature type="non-terminal residue" evidence="3">
    <location>
        <position position="643"/>
    </location>
</feature>
<feature type="domain" description="SAP" evidence="2">
    <location>
        <begin position="613"/>
        <end position="643"/>
    </location>
</feature>
<feature type="non-terminal residue" evidence="3">
    <location>
        <position position="1"/>
    </location>
</feature>
<protein>
    <recommendedName>
        <fullName evidence="2">SAP domain-containing protein</fullName>
    </recommendedName>
</protein>
<name>A0AA38CGA4_TAXCH</name>
<dbReference type="InterPro" id="IPR003034">
    <property type="entry name" value="SAP_dom"/>
</dbReference>